<evidence type="ECO:0000313" key="2">
    <source>
        <dbReference type="EMBL" id="KNB14076.1"/>
    </source>
</evidence>
<gene>
    <name evidence="1" type="ORF">FOXG_20997</name>
    <name evidence="2" type="ORF">FOXG_21040</name>
    <name evidence="3" type="ORF">FOXG_21318</name>
    <name evidence="4" type="ORF">FOXG_22669</name>
</gene>
<dbReference type="RefSeq" id="XP_018252121.1">
    <property type="nucleotide sequence ID" value="XM_018401383.1"/>
</dbReference>
<dbReference type="GeneID" id="28962024"/>
<evidence type="ECO:0000313" key="3">
    <source>
        <dbReference type="EMBL" id="KNB15428.1"/>
    </source>
</evidence>
<dbReference type="GeneID" id="28961746"/>
<dbReference type="RefSeq" id="XP_018253473.1">
    <property type="nucleotide sequence ID" value="XM_018401651.1"/>
</dbReference>
<dbReference type="GeneID" id="28963375"/>
<dbReference type="VEuPathDB" id="FungiDB:FOXG_21318"/>
<dbReference type="KEGG" id="fox:FOXG_21040"/>
<dbReference type="KEGG" id="fox:FOXG_20997"/>
<dbReference type="KEGG" id="fox:FOXG_21318"/>
<dbReference type="RefSeq" id="XP_018257937.1">
    <property type="nucleotide sequence ID" value="XM_018403076.1"/>
</dbReference>
<reference evidence="2" key="2">
    <citation type="journal article" date="2010" name="Nature">
        <title>Comparative genomics reveals mobile pathogenicity chromosomes in Fusarium.</title>
        <authorList>
            <person name="Ma L.J."/>
            <person name="van der Does H.C."/>
            <person name="Borkovich K.A."/>
            <person name="Coleman J.J."/>
            <person name="Daboussi M.J."/>
            <person name="Di Pietro A."/>
            <person name="Dufresne M."/>
            <person name="Freitag M."/>
            <person name="Grabherr M."/>
            <person name="Henrissat B."/>
            <person name="Houterman P.M."/>
            <person name="Kang S."/>
            <person name="Shim W.B."/>
            <person name="Woloshuk C."/>
            <person name="Xie X."/>
            <person name="Xu J.R."/>
            <person name="Antoniw J."/>
            <person name="Baker S.E."/>
            <person name="Bluhm B.H."/>
            <person name="Breakspear A."/>
            <person name="Brown D.W."/>
            <person name="Butchko R.A."/>
            <person name="Chapman S."/>
            <person name="Coulson R."/>
            <person name="Coutinho P.M."/>
            <person name="Danchin E.G."/>
            <person name="Diener A."/>
            <person name="Gale L.R."/>
            <person name="Gardiner D.M."/>
            <person name="Goff S."/>
            <person name="Hammond-Kosack K.E."/>
            <person name="Hilburn K."/>
            <person name="Hua-Van A."/>
            <person name="Jonkers W."/>
            <person name="Kazan K."/>
            <person name="Kodira C.D."/>
            <person name="Koehrsen M."/>
            <person name="Kumar L."/>
            <person name="Lee Y.H."/>
            <person name="Li L."/>
            <person name="Manners J.M."/>
            <person name="Miranda-Saavedra D."/>
            <person name="Mukherjee M."/>
            <person name="Park G."/>
            <person name="Park J."/>
            <person name="Park S.Y."/>
            <person name="Proctor R.H."/>
            <person name="Regev A."/>
            <person name="Ruiz-Roldan M.C."/>
            <person name="Sain D."/>
            <person name="Sakthikumar S."/>
            <person name="Sykes S."/>
            <person name="Schwartz D.C."/>
            <person name="Turgeon B.G."/>
            <person name="Wapinski I."/>
            <person name="Yoder O."/>
            <person name="Young S."/>
            <person name="Zeng Q."/>
            <person name="Zhou S."/>
            <person name="Galagan J."/>
            <person name="Cuomo C.A."/>
            <person name="Kistler H.C."/>
            <person name="Rep M."/>
        </authorList>
    </citation>
    <scope>NUCLEOTIDE SEQUENCE [LARGE SCALE GENOMIC DNA]</scope>
    <source>
        <strain evidence="2">4287</strain>
    </source>
</reference>
<dbReference type="EMBL" id="DS231716">
    <property type="protein sequence ID" value="KNB15428.1"/>
    <property type="molecule type" value="Genomic_DNA"/>
</dbReference>
<organism evidence="2 5">
    <name type="scientific">Fusarium oxysporum f. sp. lycopersici (strain 4287 / CBS 123668 / FGSC 9935 / NRRL 34936)</name>
    <name type="common">Fusarium vascular wilt of tomato</name>
    <dbReference type="NCBI Taxonomy" id="426428"/>
    <lineage>
        <taxon>Eukaryota</taxon>
        <taxon>Fungi</taxon>
        <taxon>Dikarya</taxon>
        <taxon>Ascomycota</taxon>
        <taxon>Pezizomycotina</taxon>
        <taxon>Sordariomycetes</taxon>
        <taxon>Hypocreomycetidae</taxon>
        <taxon>Hypocreales</taxon>
        <taxon>Nectriaceae</taxon>
        <taxon>Fusarium</taxon>
        <taxon>Fusarium oxysporum species complex</taxon>
    </lineage>
</organism>
<dbReference type="EMBL" id="DS231713">
    <property type="protein sequence ID" value="KNB13959.1"/>
    <property type="molecule type" value="Genomic_DNA"/>
</dbReference>
<dbReference type="Proteomes" id="UP000009097">
    <property type="component" value="Unassembled WGS sequence"/>
</dbReference>
<dbReference type="GeneID" id="28961703"/>
<name>A0A0J9VTI5_FUSO4</name>
<dbReference type="KEGG" id="fox:FOXG_22669"/>
<dbReference type="EMBL" id="DS231713">
    <property type="protein sequence ID" value="KNB14076.1"/>
    <property type="molecule type" value="Genomic_DNA"/>
</dbReference>
<dbReference type="VEuPathDB" id="FungiDB:FOXG_21040"/>
<reference evidence="2" key="1">
    <citation type="submission" date="2007-04" db="EMBL/GenBank/DDBJ databases">
        <authorList>
            <consortium name="The Broad Institute Genome Sequencing Platform"/>
            <person name="Birren B."/>
            <person name="Lander E."/>
            <person name="Galagan J."/>
            <person name="Nusbaum C."/>
            <person name="Devon K."/>
            <person name="Ma L.-J."/>
            <person name="Jaffe D."/>
            <person name="Butler J."/>
            <person name="Alvarez P."/>
            <person name="Gnerre S."/>
            <person name="Grabherr M."/>
            <person name="Kleber M."/>
            <person name="Mauceli E."/>
            <person name="Brockman W."/>
            <person name="MacCallum I.A."/>
            <person name="Young S."/>
            <person name="LaButti K."/>
            <person name="DeCaprio D."/>
            <person name="Crawford M."/>
            <person name="Koehrsen M."/>
            <person name="Engels R."/>
            <person name="Montgomery P."/>
            <person name="Pearson M."/>
            <person name="Howarth C."/>
            <person name="Larson L."/>
            <person name="White J."/>
            <person name="O'Leary S."/>
            <person name="Kodira C."/>
            <person name="Zeng Q."/>
            <person name="Yandava C."/>
            <person name="Alvarado L."/>
            <person name="Kistler C."/>
            <person name="Shim W.-B."/>
            <person name="Kang S."/>
            <person name="Woloshuk C."/>
        </authorList>
    </citation>
    <scope>NUCLEOTIDE SEQUENCE</scope>
    <source>
        <strain evidence="2">4287</strain>
    </source>
</reference>
<accession>A0A0J9VTI5</accession>
<dbReference type="EMBL" id="DS231736">
    <property type="protein sequence ID" value="KNB19892.1"/>
    <property type="molecule type" value="Genomic_DNA"/>
</dbReference>
<dbReference type="VEuPathDB" id="FungiDB:FOXG_22669"/>
<dbReference type="VEuPathDB" id="FungiDB:FOXG_20997"/>
<evidence type="ECO:0000313" key="1">
    <source>
        <dbReference type="EMBL" id="KNB13959.1"/>
    </source>
</evidence>
<protein>
    <submittedName>
        <fullName evidence="2">Uncharacterized protein</fullName>
    </submittedName>
</protein>
<dbReference type="AlphaFoldDB" id="A0A0J9VTI5"/>
<sequence>MFNNQASLDPSLQAQSTAGSNAAAALKPFTDSSTSLHYWHRLRDSNLRPCNRFCYASSTPEPLLTAAAQATYVSISMLAFKKIPILDPNFSR</sequence>
<evidence type="ECO:0000313" key="4">
    <source>
        <dbReference type="EMBL" id="KNB19892.1"/>
    </source>
</evidence>
<evidence type="ECO:0000313" key="5">
    <source>
        <dbReference type="Proteomes" id="UP000009097"/>
    </source>
</evidence>
<proteinExistence type="predicted"/>
<dbReference type="RefSeq" id="XP_018252004.1">
    <property type="nucleotide sequence ID" value="XM_018401327.1"/>
</dbReference>